<name>A0A4Q5J0J4_9ACTN</name>
<dbReference type="AlphaFoldDB" id="A0A4Q5J0J4"/>
<dbReference type="EMBL" id="SDPU01000022">
    <property type="protein sequence ID" value="RYU12057.1"/>
    <property type="molecule type" value="Genomic_DNA"/>
</dbReference>
<dbReference type="Proteomes" id="UP000291189">
    <property type="component" value="Unassembled WGS sequence"/>
</dbReference>
<proteinExistence type="predicted"/>
<dbReference type="InterPro" id="IPR048667">
    <property type="entry name" value="Imm5-like"/>
</dbReference>
<keyword evidence="2" id="KW-0269">Exonuclease</keyword>
<comment type="caution">
    <text evidence="2">The sequence shown here is derived from an EMBL/GenBank/DDBJ whole genome shotgun (WGS) entry which is preliminary data.</text>
</comment>
<dbReference type="Pfam" id="PF21805">
    <property type="entry name" value="Imm5_like"/>
    <property type="match status" value="1"/>
</dbReference>
<evidence type="ECO:0000313" key="2">
    <source>
        <dbReference type="EMBL" id="RYU12057.1"/>
    </source>
</evidence>
<evidence type="ECO:0000259" key="1">
    <source>
        <dbReference type="Pfam" id="PF21805"/>
    </source>
</evidence>
<reference evidence="2 3" key="1">
    <citation type="submission" date="2019-01" db="EMBL/GenBank/DDBJ databases">
        <title>Nocardioides guangzhouensis sp. nov., an actinobacterium isolated from soil.</title>
        <authorList>
            <person name="Fu Y."/>
            <person name="Cai Y."/>
            <person name="Lin Z."/>
            <person name="Chen P."/>
        </authorList>
    </citation>
    <scope>NUCLEOTIDE SEQUENCE [LARGE SCALE GENOMIC DNA]</scope>
    <source>
        <strain evidence="2 3">NBRC 105384</strain>
    </source>
</reference>
<dbReference type="OrthoDB" id="166981at2"/>
<keyword evidence="2" id="KW-0378">Hydrolase</keyword>
<protein>
    <submittedName>
        <fullName evidence="2">Exonuclease SbcC</fullName>
    </submittedName>
</protein>
<evidence type="ECO:0000313" key="3">
    <source>
        <dbReference type="Proteomes" id="UP000291189"/>
    </source>
</evidence>
<gene>
    <name evidence="2" type="ORF">ETU37_11055</name>
</gene>
<keyword evidence="3" id="KW-1185">Reference proteome</keyword>
<sequence>MLIDPGDYFELTMEELREVARFAVQSAEEVLGMFEEAKPDDPRPRAAVGAAWEFVNGAGRTNLQRATAMDAHRAAKEAPSEAAKHAAHAAGDAAAAAYLHPFAKADQVGHILRSSAHAARAAELLAGDDHLAGPELVGRAATRATPGLVDVLRRYPPAPTGKSRVAELMSLLDDTLRRR</sequence>
<accession>A0A4Q5J0J4</accession>
<organism evidence="2 3">
    <name type="scientific">Nocardioides iriomotensis</name>
    <dbReference type="NCBI Taxonomy" id="715784"/>
    <lineage>
        <taxon>Bacteria</taxon>
        <taxon>Bacillati</taxon>
        <taxon>Actinomycetota</taxon>
        <taxon>Actinomycetes</taxon>
        <taxon>Propionibacteriales</taxon>
        <taxon>Nocardioidaceae</taxon>
        <taxon>Nocardioides</taxon>
    </lineage>
</organism>
<keyword evidence="2" id="KW-0540">Nuclease</keyword>
<feature type="domain" description="Imm-5-like" evidence="1">
    <location>
        <begin position="13"/>
        <end position="99"/>
    </location>
</feature>
<dbReference type="GO" id="GO:0004527">
    <property type="term" value="F:exonuclease activity"/>
    <property type="evidence" value="ECO:0007669"/>
    <property type="project" value="UniProtKB-KW"/>
</dbReference>